<organism evidence="2">
    <name type="scientific">Mytilinidion resinicola</name>
    <dbReference type="NCBI Taxonomy" id="574789"/>
    <lineage>
        <taxon>Eukaryota</taxon>
        <taxon>Fungi</taxon>
        <taxon>Dikarya</taxon>
        <taxon>Ascomycota</taxon>
        <taxon>Pezizomycotina</taxon>
        <taxon>Dothideomycetes</taxon>
        <taxon>Pleosporomycetidae</taxon>
        <taxon>Mytilinidiales</taxon>
        <taxon>Mytilinidiaceae</taxon>
        <taxon>Mytilinidion</taxon>
    </lineage>
</organism>
<gene>
    <name evidence="2 4" type="ORF">BDZ99DRAFT_527281</name>
</gene>
<dbReference type="AlphaFoldDB" id="A0A6A6Y2W1"/>
<dbReference type="InterPro" id="IPR038883">
    <property type="entry name" value="AN11006-like"/>
</dbReference>
<reference evidence="2 4" key="1">
    <citation type="journal article" date="2020" name="Stud. Mycol.">
        <title>101 Dothideomycetes genomes: a test case for predicting lifestyles and emergence of pathogens.</title>
        <authorList>
            <person name="Haridas S."/>
            <person name="Albert R."/>
            <person name="Binder M."/>
            <person name="Bloem J."/>
            <person name="Labutti K."/>
            <person name="Salamov A."/>
            <person name="Andreopoulos B."/>
            <person name="Baker S."/>
            <person name="Barry K."/>
            <person name="Bills G."/>
            <person name="Bluhm B."/>
            <person name="Cannon C."/>
            <person name="Castanera R."/>
            <person name="Culley D."/>
            <person name="Daum C."/>
            <person name="Ezra D."/>
            <person name="Gonzalez J."/>
            <person name="Henrissat B."/>
            <person name="Kuo A."/>
            <person name="Liang C."/>
            <person name="Lipzen A."/>
            <person name="Lutzoni F."/>
            <person name="Magnuson J."/>
            <person name="Mondo S."/>
            <person name="Nolan M."/>
            <person name="Ohm R."/>
            <person name="Pangilinan J."/>
            <person name="Park H.-J."/>
            <person name="Ramirez L."/>
            <person name="Alfaro M."/>
            <person name="Sun H."/>
            <person name="Tritt A."/>
            <person name="Yoshinaga Y."/>
            <person name="Zwiers L.-H."/>
            <person name="Turgeon B."/>
            <person name="Goodwin S."/>
            <person name="Spatafora J."/>
            <person name="Crous P."/>
            <person name="Grigoriev I."/>
        </authorList>
    </citation>
    <scope>NUCLEOTIDE SEQUENCE</scope>
    <source>
        <strain evidence="2 4">CBS 304.34</strain>
    </source>
</reference>
<feature type="compositionally biased region" description="Polar residues" evidence="1">
    <location>
        <begin position="38"/>
        <end position="56"/>
    </location>
</feature>
<reference evidence="4" key="3">
    <citation type="submission" date="2025-04" db="UniProtKB">
        <authorList>
            <consortium name="RefSeq"/>
        </authorList>
    </citation>
    <scope>IDENTIFICATION</scope>
    <source>
        <strain evidence="4">CBS 304.34</strain>
    </source>
</reference>
<keyword evidence="3" id="KW-1185">Reference proteome</keyword>
<dbReference type="PANTHER" id="PTHR42085">
    <property type="entry name" value="F-BOX DOMAIN-CONTAINING PROTEIN"/>
    <property type="match status" value="1"/>
</dbReference>
<dbReference type="EMBL" id="MU003722">
    <property type="protein sequence ID" value="KAF2802555.1"/>
    <property type="molecule type" value="Genomic_DNA"/>
</dbReference>
<feature type="compositionally biased region" description="Basic and acidic residues" evidence="1">
    <location>
        <begin position="68"/>
        <end position="79"/>
    </location>
</feature>
<proteinExistence type="predicted"/>
<protein>
    <recommendedName>
        <fullName evidence="5">F-box domain-containing protein</fullName>
    </recommendedName>
</protein>
<dbReference type="PANTHER" id="PTHR42085:SF8">
    <property type="entry name" value="F-BOX DOMAIN-CONTAINING PROTEIN"/>
    <property type="match status" value="1"/>
</dbReference>
<reference evidence="4" key="2">
    <citation type="submission" date="2020-04" db="EMBL/GenBank/DDBJ databases">
        <authorList>
            <consortium name="NCBI Genome Project"/>
        </authorList>
    </citation>
    <scope>NUCLEOTIDE SEQUENCE</scope>
    <source>
        <strain evidence="4">CBS 304.34</strain>
    </source>
</reference>
<dbReference type="GeneID" id="54467123"/>
<name>A0A6A6Y2W1_9PEZI</name>
<dbReference type="Proteomes" id="UP000504636">
    <property type="component" value="Unplaced"/>
</dbReference>
<evidence type="ECO:0000313" key="4">
    <source>
        <dbReference type="RefSeq" id="XP_033569519.1"/>
    </source>
</evidence>
<evidence type="ECO:0000313" key="2">
    <source>
        <dbReference type="EMBL" id="KAF2802555.1"/>
    </source>
</evidence>
<dbReference type="RefSeq" id="XP_033569519.1">
    <property type="nucleotide sequence ID" value="XM_033726230.1"/>
</dbReference>
<accession>A0A6A6Y2W1</accession>
<evidence type="ECO:0000256" key="1">
    <source>
        <dbReference type="SAM" id="MobiDB-lite"/>
    </source>
</evidence>
<sequence length="1224" mass="139114">MAEELESVKFNGTNSMAIECQDSIFVPLRPRQKRTLDHSQTLQSLQPPGEISNDSPSPAKKAKQGPLPDHDEGGVEEVPRSNSEIGAITAQPHVEVLYTLVNAQTKRMKIVSASGAWDINLLFQPNGQVKISSPSYPTELQFRFDAHGELNLSVSSSSTVTLHLKAELLETNGDGRIVLRTRPHGYRSTVFLFLKLYAELRIQIYDLVLEADGTSGWLSSYRERHQRWLANCRGSPLHLLHWNEPTIKIKGHKWCLGSAQKLLWINQQIRAEVSAKVFQVETISFFREEFSDLDILRKVLWQIGDVGKKSVKELSWVRWWTSSWDGDKSKKNLEIEVVSDVVRRLQECTNLQRLTIQIPGRKGLAPSKLRSSQFKSICGFGLLRTIQHVPNVEFLSSPNIRLTKWLYNGMVQTELAGPLHNGAFERPRWNSGIGIIHIWTSEHGGIPEADAPPLQRKHIQMADGSTAINIHSLAPGPQNRALSLDEGHGTSRFREKSNVDDKRAAKKVRLSRYRSDEDDVEEIPRTAEEISAIGTQPDGEIAEVPLSAHTQHMKLVSGDRTQDVSVSLDPNGNLKIILAGHPMELAIRTKPNGEMRVSMSSNSNIKPYVKHKNLQNRGEKEVILCGRPNQYRRFTFLFHELPQEVRDMIYKKLVYNDKKGWASSCLRRPGEPAFTGVCHPQSPQALGVGQKLLCINRKIRAEVAKEYFRISKFDFSEADHCYHNLTIVRDVLEQMGEVRRADITQLQGIMWWTPAWDDDVGAKLKPGLGSGPGLAGEVVRLLKSCHKLEKLEIQIPENKGLVKSRLKEKHFGTVCAFDLLYSVKHVRHVNVRSPYEALSDWLQKGMRKIEQQHTLGHLVHHKKHMQYYEEVLAAGGTLHRSEQKHYADLQAHFQAPHRKANEADTEEVPNAIHETEIAIAQRQSDRIGFTIFPFFKLPAELRLEIYNLVLDSDNLRGGSMRGRFPVQNKPGLVCRSMGRRALGVAQKLVWINKKIRTEVAAEIFRIETFDFDSSRFWNLEMVRDILIQIGEVGRDSIKELRAIRWWPWGEDWKTENSPNSEQYRECAAAVVDLIKSCKNLERLSIRLPFHEAITPTVLRPSEFGDLCGLGFILSVTHVRHVSSTSAYADLGKLATYWYTLHGLKDNMQWGETEEDVLRWQALVPDSSSLKHFHGQHNTAYYNEKLRNGSKLSLAEVVLWAEIQKAEAALIKAVFCIELKLRETR</sequence>
<evidence type="ECO:0000313" key="3">
    <source>
        <dbReference type="Proteomes" id="UP000504636"/>
    </source>
</evidence>
<feature type="region of interest" description="Disordered" evidence="1">
    <location>
        <begin position="29"/>
        <end position="80"/>
    </location>
</feature>
<evidence type="ECO:0008006" key="5">
    <source>
        <dbReference type="Google" id="ProtNLM"/>
    </source>
</evidence>
<dbReference type="OrthoDB" id="10544909at2759"/>